<organism evidence="1 2">
    <name type="scientific">Actinoplanes derwentensis</name>
    <dbReference type="NCBI Taxonomy" id="113562"/>
    <lineage>
        <taxon>Bacteria</taxon>
        <taxon>Bacillati</taxon>
        <taxon>Actinomycetota</taxon>
        <taxon>Actinomycetes</taxon>
        <taxon>Micromonosporales</taxon>
        <taxon>Micromonosporaceae</taxon>
        <taxon>Actinoplanes</taxon>
    </lineage>
</organism>
<evidence type="ECO:0008006" key="3">
    <source>
        <dbReference type="Google" id="ProtNLM"/>
    </source>
</evidence>
<reference evidence="1 2" key="1">
    <citation type="submission" date="2016-10" db="EMBL/GenBank/DDBJ databases">
        <authorList>
            <person name="de Groot N.N."/>
        </authorList>
    </citation>
    <scope>NUCLEOTIDE SEQUENCE [LARGE SCALE GENOMIC DNA]</scope>
    <source>
        <strain evidence="1 2">DSM 43941</strain>
    </source>
</reference>
<dbReference type="Proteomes" id="UP000198688">
    <property type="component" value="Chromosome I"/>
</dbReference>
<protein>
    <recommendedName>
        <fullName evidence="3">Cholesterol esterase</fullName>
    </recommendedName>
</protein>
<dbReference type="OrthoDB" id="3869662at2"/>
<evidence type="ECO:0000313" key="2">
    <source>
        <dbReference type="Proteomes" id="UP000198688"/>
    </source>
</evidence>
<keyword evidence="2" id="KW-1185">Reference proteome</keyword>
<dbReference type="STRING" id="113562.SAMN04489716_0667"/>
<accession>A0A1H1RRF9</accession>
<name>A0A1H1RRF9_9ACTN</name>
<dbReference type="AlphaFoldDB" id="A0A1H1RRF9"/>
<sequence length="200" mass="21138">MGITVGHTRWRRFGVMMGIVIALAAALVLLTAKGVLAVSFAISGMPFTITSPRLHGLGFEQFAVLDEMAPDSPNAGSDGGQKVLIVSAINTAELYGLCQAISLGGTNLVIRAGSEQNPVTAERLVVDSDLIQGNAEFSKIDIGQDASTLTRVPGVTGGLGVFGQQAEEVTIRNLRQNNYATTAVTFRLPNLWMGFDERGC</sequence>
<evidence type="ECO:0000313" key="1">
    <source>
        <dbReference type="EMBL" id="SDS38331.1"/>
    </source>
</evidence>
<dbReference type="InterPro" id="IPR046198">
    <property type="entry name" value="DUF6230"/>
</dbReference>
<dbReference type="Pfam" id="PF19741">
    <property type="entry name" value="DUF6230"/>
    <property type="match status" value="1"/>
</dbReference>
<dbReference type="EMBL" id="LT629758">
    <property type="protein sequence ID" value="SDS38331.1"/>
    <property type="molecule type" value="Genomic_DNA"/>
</dbReference>
<gene>
    <name evidence="1" type="ORF">SAMN04489716_0667</name>
</gene>
<proteinExistence type="predicted"/>
<dbReference type="RefSeq" id="WP_092541451.1">
    <property type="nucleotide sequence ID" value="NZ_BOMJ01000016.1"/>
</dbReference>